<dbReference type="FunFam" id="1.10.510.10:FF:000358">
    <property type="entry name" value="Putative leucine-rich repeat receptor-like serine/threonine-protein kinase"/>
    <property type="match status" value="2"/>
</dbReference>
<dbReference type="PROSITE" id="PS00108">
    <property type="entry name" value="PROTEIN_KINASE_ST"/>
    <property type="match status" value="2"/>
</dbReference>
<comment type="catalytic activity">
    <reaction evidence="20">
        <text>L-threonyl-[protein] + ATP = O-phospho-L-threonyl-[protein] + ADP + H(+)</text>
        <dbReference type="Rhea" id="RHEA:46608"/>
        <dbReference type="Rhea" id="RHEA-COMP:11060"/>
        <dbReference type="Rhea" id="RHEA-COMP:11605"/>
        <dbReference type="ChEBI" id="CHEBI:15378"/>
        <dbReference type="ChEBI" id="CHEBI:30013"/>
        <dbReference type="ChEBI" id="CHEBI:30616"/>
        <dbReference type="ChEBI" id="CHEBI:61977"/>
        <dbReference type="ChEBI" id="CHEBI:456216"/>
        <dbReference type="EC" id="2.7.11.1"/>
    </reaction>
</comment>
<evidence type="ECO:0000259" key="25">
    <source>
        <dbReference type="PROSITE" id="PS50011"/>
    </source>
</evidence>
<dbReference type="Gene3D" id="1.10.510.10">
    <property type="entry name" value="Transferase(Phosphotransferase) domain 1"/>
    <property type="match status" value="2"/>
</dbReference>
<keyword evidence="19" id="KW-0325">Glycoprotein</keyword>
<dbReference type="FunFam" id="3.80.10.10:FF:000129">
    <property type="entry name" value="Leucine-rich repeat receptor-like kinase"/>
    <property type="match status" value="1"/>
</dbReference>
<evidence type="ECO:0000256" key="6">
    <source>
        <dbReference type="ARBA" id="ARBA00022527"/>
    </source>
</evidence>
<evidence type="ECO:0000256" key="11">
    <source>
        <dbReference type="ARBA" id="ARBA00022729"/>
    </source>
</evidence>
<keyword evidence="5" id="KW-1003">Cell membrane</keyword>
<organism evidence="26 27">
    <name type="scientific">Jatropha curcas</name>
    <name type="common">Barbados nut</name>
    <dbReference type="NCBI Taxonomy" id="180498"/>
    <lineage>
        <taxon>Eukaryota</taxon>
        <taxon>Viridiplantae</taxon>
        <taxon>Streptophyta</taxon>
        <taxon>Embryophyta</taxon>
        <taxon>Tracheophyta</taxon>
        <taxon>Spermatophyta</taxon>
        <taxon>Magnoliopsida</taxon>
        <taxon>eudicotyledons</taxon>
        <taxon>Gunneridae</taxon>
        <taxon>Pentapetalae</taxon>
        <taxon>rosids</taxon>
        <taxon>fabids</taxon>
        <taxon>Malpighiales</taxon>
        <taxon>Euphorbiaceae</taxon>
        <taxon>Crotonoideae</taxon>
        <taxon>Jatropheae</taxon>
        <taxon>Jatropha</taxon>
    </lineage>
</organism>
<evidence type="ECO:0000256" key="20">
    <source>
        <dbReference type="ARBA" id="ARBA00047899"/>
    </source>
</evidence>
<evidence type="ECO:0000256" key="10">
    <source>
        <dbReference type="ARBA" id="ARBA00022692"/>
    </source>
</evidence>
<dbReference type="Pfam" id="PF23598">
    <property type="entry name" value="LRR_14"/>
    <property type="match status" value="1"/>
</dbReference>
<dbReference type="Gene3D" id="3.30.200.20">
    <property type="entry name" value="Phosphorylase Kinase, domain 1"/>
    <property type="match status" value="2"/>
</dbReference>
<evidence type="ECO:0000256" key="14">
    <source>
        <dbReference type="ARBA" id="ARBA00022777"/>
    </source>
</evidence>
<keyword evidence="17 23" id="KW-0472">Membrane</keyword>
<keyword evidence="11 24" id="KW-0732">Signal</keyword>
<proteinExistence type="inferred from homology"/>
<name>A0A067L2Y3_JATCU</name>
<evidence type="ECO:0000256" key="22">
    <source>
        <dbReference type="PROSITE-ProRule" id="PRU10141"/>
    </source>
</evidence>
<keyword evidence="18" id="KW-0675">Receptor</keyword>
<dbReference type="Gene3D" id="3.80.10.10">
    <property type="entry name" value="Ribonuclease Inhibitor"/>
    <property type="match status" value="4"/>
</dbReference>
<gene>
    <name evidence="26" type="ORF">JCGZ_05017</name>
</gene>
<keyword evidence="12" id="KW-0677">Repeat</keyword>
<protein>
    <recommendedName>
        <fullName evidence="4">non-specific serine/threonine protein kinase</fullName>
        <ecNumber evidence="4">2.7.11.1</ecNumber>
    </recommendedName>
</protein>
<evidence type="ECO:0000256" key="12">
    <source>
        <dbReference type="ARBA" id="ARBA00022737"/>
    </source>
</evidence>
<evidence type="ECO:0000256" key="13">
    <source>
        <dbReference type="ARBA" id="ARBA00022741"/>
    </source>
</evidence>
<dbReference type="SUPFAM" id="SSF52047">
    <property type="entry name" value="RNI-like"/>
    <property type="match status" value="1"/>
</dbReference>
<keyword evidence="27" id="KW-1185">Reference proteome</keyword>
<dbReference type="Proteomes" id="UP000027138">
    <property type="component" value="Unassembled WGS sequence"/>
</dbReference>
<accession>A0A067L2Y3</accession>
<dbReference type="InterPro" id="IPR055414">
    <property type="entry name" value="LRR_R13L4/SHOC2-like"/>
</dbReference>
<dbReference type="PROSITE" id="PS50011">
    <property type="entry name" value="PROTEIN_KINASE_DOM"/>
    <property type="match status" value="2"/>
</dbReference>
<dbReference type="InterPro" id="IPR032675">
    <property type="entry name" value="LRR_dom_sf"/>
</dbReference>
<feature type="domain" description="Protein kinase" evidence="25">
    <location>
        <begin position="1424"/>
        <end position="1721"/>
    </location>
</feature>
<dbReference type="InterPro" id="IPR000719">
    <property type="entry name" value="Prot_kinase_dom"/>
</dbReference>
<dbReference type="Pfam" id="PF08263">
    <property type="entry name" value="LRRNT_2"/>
    <property type="match status" value="1"/>
</dbReference>
<dbReference type="SUPFAM" id="SSF52058">
    <property type="entry name" value="L domain-like"/>
    <property type="match status" value="2"/>
</dbReference>
<comment type="catalytic activity">
    <reaction evidence="21">
        <text>L-seryl-[protein] + ATP = O-phospho-L-seryl-[protein] + ADP + H(+)</text>
        <dbReference type="Rhea" id="RHEA:17989"/>
        <dbReference type="Rhea" id="RHEA-COMP:9863"/>
        <dbReference type="Rhea" id="RHEA-COMP:11604"/>
        <dbReference type="ChEBI" id="CHEBI:15378"/>
        <dbReference type="ChEBI" id="CHEBI:29999"/>
        <dbReference type="ChEBI" id="CHEBI:30616"/>
        <dbReference type="ChEBI" id="CHEBI:83421"/>
        <dbReference type="ChEBI" id="CHEBI:456216"/>
        <dbReference type="EC" id="2.7.11.1"/>
    </reaction>
</comment>
<evidence type="ECO:0000256" key="21">
    <source>
        <dbReference type="ARBA" id="ARBA00048679"/>
    </source>
</evidence>
<evidence type="ECO:0000256" key="4">
    <source>
        <dbReference type="ARBA" id="ARBA00012513"/>
    </source>
</evidence>
<dbReference type="SUPFAM" id="SSF56112">
    <property type="entry name" value="Protein kinase-like (PK-like)"/>
    <property type="match status" value="2"/>
</dbReference>
<dbReference type="Pfam" id="PF13855">
    <property type="entry name" value="LRR_8"/>
    <property type="match status" value="2"/>
</dbReference>
<dbReference type="GO" id="GO:0005524">
    <property type="term" value="F:ATP binding"/>
    <property type="evidence" value="ECO:0007669"/>
    <property type="project" value="UniProtKB-UniRule"/>
</dbReference>
<evidence type="ECO:0000256" key="16">
    <source>
        <dbReference type="ARBA" id="ARBA00022989"/>
    </source>
</evidence>
<dbReference type="InterPro" id="IPR011009">
    <property type="entry name" value="Kinase-like_dom_sf"/>
</dbReference>
<dbReference type="PROSITE" id="PS00107">
    <property type="entry name" value="PROTEIN_KINASE_ATP"/>
    <property type="match status" value="2"/>
</dbReference>
<dbReference type="SMART" id="SM00365">
    <property type="entry name" value="LRR_SD22"/>
    <property type="match status" value="5"/>
</dbReference>
<sequence length="1730" mass="190650">MTSFSKFAVAFSLKCIIFSLLLVQLGRQTLSIGGNETDYLALLQFKANMHDPQNLMSSWNDSLHFCNWEGIKCGRKHRRVTVLHLPSKGLVGSLSPYVGNMSFLRKLSLPNNELQGEIPPELGYLFRLQILDLGNNSIEGKIPVELSNCSNLQGLALPRNKLAGSIPFQLSSLSKLTALFIHKNYLNGTIPPSLGNLTSLEILGAAGNFLIGTIPDTLGQLKRLSIFDISTNKLAGPVPSSIGNLSSLIRLHLHNNNFHSAIPSGLDWHNMLFLNLAGSNFIGSIPKQLFSIPTKLVSLSLSLNNFEGTLPSEIGNLLNLNDLYASESNLTGEIPNELGQCKSLVNLYMDGNKFQGTLPLSFASLRGLRVLDLSRNNLSGKIPEYLEKFSLEYLNLSFNNFEGEIPIKGVFANASAIFVEGNNRICGGIPELKLPRCVNQETKRIKLDVVKLVTIPVSGVLCLIILLIFLYCKFKKNTKERPPDMLLKSFQSLSYNRILKATNGFSSENLLGVGSFGAVYKGNLEENGALIAIKVINLQQQGGVESFMAECKVLQNISHRNLVPIITSCSSIDFQGNDFKALIFEYMPNGNLEKWLHPSSEMYIEANEQPSLNLVQRMDIVIDVGNALDYLHNGCQDPIIHCDLKPSNIILDNDMVAHIGDFGLAKFLPQIMNPVQSSSLGVRGTIGYAAPEYGLGSELSRSGDVYSYGILLLEMMTGKKPTDDIFAEGLNLHSFARMALPDNVLEIADPALLQEDEGVMEGRKVECLIGIIKVGVSCSMESPQDRMDMGTAVSELLSIRNNYVRIRKTEPSMHRRNMSFLREISLQNNTLQGEIPPELGHLFRLQVLNLGNNSIEGEIPHDLSNCSNLLFLRLSRNKLTGKIPSQLSKLSKLINLYIFYNNLNGPIPPSIGNLTSLEGFSVRRNSLIGTVPDTLGQLKHLSQFIIAGNKLSGIIPPSIYNISTITEFYAYENQFHGSIPSNIGTLLPQLHELRIWGNSFSGPIPVSLSNATKLENIDVGENSFTGKVEVDFGGLQRLLFLSMGRNNLGTEEGVDDLNFIASLLNCSHLSAIELSSSRLKGVLPNSKANLSSLNFLSIGNNQIYGELPQWFFTLASLTTMSIQFNQISGIIPAEIGTLEKIQRIYLDHNRLSGPVPSSIGNLSSLISLQLGENNFHSAIPSNLNWHKLLFLDLSGSNFIGSIPKQLFSISTMLVTVDLSLNNLEGTLPSEIGKLFNLYEFYVSENNLTGKIPNELAQCQSLEILYMDGNNFEGTLPSPFASLRGLRILDLSRNNLSGKFPKYLETLSLEHLNLSFNYFEGEVPIKGVFANGSAIFVEGNNRLCGGIPELKLPRCINQESKRRKLDIVKFVTIAVAGVFCLTILLILLHYKFRKKNSKERLSNNIPGKAFVNLSYEKILKATNGFSLENLLGVGSFGTVYKGNLKENGGFVAVKVINLQQQGAAKSFMAECNVLQNVRHRNLVQIITSCSSIDFQGNDFKALIYEYMPNGNLENWLHPSSEMSTEPIEQPSLNLLQRMNIAIDVANALDYLHCGSHEPIIHCDLKPSNILLDNDMVAHIGDFGLAKFLPQLMNPVQSSSIGARGTIGYTAPEYGLGSRPSTSGDVYSYGILLLEMVTGKKPTADIFAEGLTLHNFARMALSDNVLEIVDPVLLREDEGVIEARNDHYKKVECLIGMIRVGVSCSTESPRDRMDISNVVNELLSIRNNTLEL</sequence>
<dbReference type="FunFam" id="3.80.10.10:FF:000095">
    <property type="entry name" value="LRR receptor-like serine/threonine-protein kinase GSO1"/>
    <property type="match status" value="1"/>
</dbReference>
<evidence type="ECO:0000256" key="3">
    <source>
        <dbReference type="ARBA" id="ARBA00008684"/>
    </source>
</evidence>
<feature type="chain" id="PRO_5001640150" description="non-specific serine/threonine protein kinase" evidence="24">
    <location>
        <begin position="32"/>
        <end position="1730"/>
    </location>
</feature>
<evidence type="ECO:0000256" key="5">
    <source>
        <dbReference type="ARBA" id="ARBA00022475"/>
    </source>
</evidence>
<dbReference type="InterPro" id="IPR008271">
    <property type="entry name" value="Ser/Thr_kinase_AS"/>
</dbReference>
<dbReference type="Pfam" id="PF00560">
    <property type="entry name" value="LRR_1"/>
    <property type="match status" value="5"/>
</dbReference>
<evidence type="ECO:0000256" key="24">
    <source>
        <dbReference type="SAM" id="SignalP"/>
    </source>
</evidence>
<evidence type="ECO:0000256" key="1">
    <source>
        <dbReference type="ARBA" id="ARBA00004162"/>
    </source>
</evidence>
<evidence type="ECO:0000256" key="15">
    <source>
        <dbReference type="ARBA" id="ARBA00022840"/>
    </source>
</evidence>
<dbReference type="SMART" id="SM00369">
    <property type="entry name" value="LRR_TYP"/>
    <property type="match status" value="10"/>
</dbReference>
<evidence type="ECO:0000256" key="18">
    <source>
        <dbReference type="ARBA" id="ARBA00023170"/>
    </source>
</evidence>
<evidence type="ECO:0000256" key="2">
    <source>
        <dbReference type="ARBA" id="ARBA00004479"/>
    </source>
</evidence>
<comment type="subcellular location">
    <subcellularLocation>
        <location evidence="1">Cell membrane</location>
        <topology evidence="1">Single-pass membrane protein</topology>
    </subcellularLocation>
    <subcellularLocation>
        <location evidence="2">Membrane</location>
        <topology evidence="2">Single-pass type I membrane protein</topology>
    </subcellularLocation>
</comment>
<reference evidence="26 27" key="1">
    <citation type="journal article" date="2014" name="PLoS ONE">
        <title>Global Analysis of Gene Expression Profiles in Physic Nut (Jatropha curcas L.) Seedlings Exposed to Salt Stress.</title>
        <authorList>
            <person name="Zhang L."/>
            <person name="Zhang C."/>
            <person name="Wu P."/>
            <person name="Chen Y."/>
            <person name="Li M."/>
            <person name="Jiang H."/>
            <person name="Wu G."/>
        </authorList>
    </citation>
    <scope>NUCLEOTIDE SEQUENCE [LARGE SCALE GENOMIC DNA]</scope>
    <source>
        <strain evidence="27">cv. GZQX0401</strain>
        <tissue evidence="26">Young leaves</tissue>
    </source>
</reference>
<dbReference type="Pfam" id="PF00069">
    <property type="entry name" value="Pkinase"/>
    <property type="match status" value="2"/>
</dbReference>
<evidence type="ECO:0000256" key="17">
    <source>
        <dbReference type="ARBA" id="ARBA00023136"/>
    </source>
</evidence>
<feature type="binding site" evidence="22">
    <location>
        <position position="1453"/>
    </location>
    <ligand>
        <name>ATP</name>
        <dbReference type="ChEBI" id="CHEBI:30616"/>
    </ligand>
</feature>
<feature type="transmembrane region" description="Helical" evidence="23">
    <location>
        <begin position="449"/>
        <end position="471"/>
    </location>
</feature>
<dbReference type="InterPro" id="IPR013210">
    <property type="entry name" value="LRR_N_plant-typ"/>
</dbReference>
<evidence type="ECO:0000313" key="27">
    <source>
        <dbReference type="Proteomes" id="UP000027138"/>
    </source>
</evidence>
<dbReference type="InterPro" id="IPR051809">
    <property type="entry name" value="Plant_receptor-like_S/T_kinase"/>
</dbReference>
<evidence type="ECO:0000256" key="19">
    <source>
        <dbReference type="ARBA" id="ARBA00023180"/>
    </source>
</evidence>
<keyword evidence="13 22" id="KW-0547">Nucleotide-binding</keyword>
<dbReference type="OrthoDB" id="676979at2759"/>
<keyword evidence="15 22" id="KW-0067">ATP-binding</keyword>
<dbReference type="InterPro" id="IPR001611">
    <property type="entry name" value="Leu-rich_rpt"/>
</dbReference>
<dbReference type="GO" id="GO:0005886">
    <property type="term" value="C:plasma membrane"/>
    <property type="evidence" value="ECO:0007669"/>
    <property type="project" value="UniProtKB-SubCell"/>
</dbReference>
<dbReference type="InterPro" id="IPR003591">
    <property type="entry name" value="Leu-rich_rpt_typical-subtyp"/>
</dbReference>
<dbReference type="FunFam" id="3.80.10.10:FF:000288">
    <property type="entry name" value="LRR receptor-like serine/threonine-protein kinase EFR"/>
    <property type="match status" value="2"/>
</dbReference>
<feature type="transmembrane region" description="Helical" evidence="23">
    <location>
        <begin position="1366"/>
        <end position="1389"/>
    </location>
</feature>
<dbReference type="SMART" id="SM00220">
    <property type="entry name" value="S_TKc"/>
    <property type="match status" value="2"/>
</dbReference>
<dbReference type="PANTHER" id="PTHR27008">
    <property type="entry name" value="OS04G0122200 PROTEIN"/>
    <property type="match status" value="1"/>
</dbReference>
<dbReference type="PANTHER" id="PTHR27008:SF596">
    <property type="entry name" value="OS02G0215500 PROTEIN"/>
    <property type="match status" value="1"/>
</dbReference>
<keyword evidence="10 23" id="KW-0812">Transmembrane</keyword>
<evidence type="ECO:0000256" key="8">
    <source>
        <dbReference type="ARBA" id="ARBA00022614"/>
    </source>
</evidence>
<keyword evidence="16 23" id="KW-1133">Transmembrane helix</keyword>
<keyword evidence="6" id="KW-0723">Serine/threonine-protein kinase</keyword>
<dbReference type="GO" id="GO:0004674">
    <property type="term" value="F:protein serine/threonine kinase activity"/>
    <property type="evidence" value="ECO:0007669"/>
    <property type="project" value="UniProtKB-KW"/>
</dbReference>
<dbReference type="InterPro" id="IPR017441">
    <property type="entry name" value="Protein_kinase_ATP_BS"/>
</dbReference>
<feature type="domain" description="Protein kinase" evidence="25">
    <location>
        <begin position="505"/>
        <end position="804"/>
    </location>
</feature>
<feature type="signal peptide" evidence="24">
    <location>
        <begin position="1"/>
        <end position="31"/>
    </location>
</feature>
<keyword evidence="9" id="KW-0808">Transferase</keyword>
<keyword evidence="8" id="KW-0433">Leucine-rich repeat</keyword>
<dbReference type="EMBL" id="KK914355">
    <property type="protein sequence ID" value="KDP38860.1"/>
    <property type="molecule type" value="Genomic_DNA"/>
</dbReference>
<keyword evidence="14" id="KW-0418">Kinase</keyword>
<evidence type="ECO:0000313" key="26">
    <source>
        <dbReference type="EMBL" id="KDP38860.1"/>
    </source>
</evidence>
<dbReference type="EC" id="2.7.11.1" evidence="4"/>
<feature type="binding site" evidence="22">
    <location>
        <position position="534"/>
    </location>
    <ligand>
        <name>ATP</name>
        <dbReference type="ChEBI" id="CHEBI:30616"/>
    </ligand>
</feature>
<comment type="similarity">
    <text evidence="3">Belongs to the protein kinase superfamily. Ser/Thr protein kinase family.</text>
</comment>
<evidence type="ECO:0000256" key="9">
    <source>
        <dbReference type="ARBA" id="ARBA00022679"/>
    </source>
</evidence>
<evidence type="ECO:0000256" key="23">
    <source>
        <dbReference type="SAM" id="Phobius"/>
    </source>
</evidence>
<dbReference type="FunFam" id="3.30.200.20:FF:000432">
    <property type="entry name" value="LRR receptor-like serine/threonine-protein kinase EFR"/>
    <property type="match status" value="2"/>
</dbReference>
<keyword evidence="7" id="KW-0597">Phosphoprotein</keyword>
<evidence type="ECO:0000256" key="7">
    <source>
        <dbReference type="ARBA" id="ARBA00022553"/>
    </source>
</evidence>